<comment type="caution">
    <text evidence="1">The sequence shown here is derived from an EMBL/GenBank/DDBJ whole genome shotgun (WGS) entry which is preliminary data.</text>
</comment>
<gene>
    <name evidence="1" type="ORF">EVAR_85814_1</name>
</gene>
<protein>
    <submittedName>
        <fullName evidence="1">Uncharacterized protein</fullName>
    </submittedName>
</protein>
<proteinExistence type="predicted"/>
<sequence>MRIYIALSTLKDAHMSPMRYVRMGGPAVFRSDRACRGVEMQTDVHTHHRAFSTGAVYNNETLGNNREIDFYELTNKTQREIGPKIFLMAAIHERSPSAGYCLNIYKQDAQSHSISRRSSASMKN</sequence>
<evidence type="ECO:0000313" key="1">
    <source>
        <dbReference type="EMBL" id="GBP28615.1"/>
    </source>
</evidence>
<organism evidence="1 2">
    <name type="scientific">Eumeta variegata</name>
    <name type="common">Bagworm moth</name>
    <name type="synonym">Eumeta japonica</name>
    <dbReference type="NCBI Taxonomy" id="151549"/>
    <lineage>
        <taxon>Eukaryota</taxon>
        <taxon>Metazoa</taxon>
        <taxon>Ecdysozoa</taxon>
        <taxon>Arthropoda</taxon>
        <taxon>Hexapoda</taxon>
        <taxon>Insecta</taxon>
        <taxon>Pterygota</taxon>
        <taxon>Neoptera</taxon>
        <taxon>Endopterygota</taxon>
        <taxon>Lepidoptera</taxon>
        <taxon>Glossata</taxon>
        <taxon>Ditrysia</taxon>
        <taxon>Tineoidea</taxon>
        <taxon>Psychidae</taxon>
        <taxon>Oiketicinae</taxon>
        <taxon>Eumeta</taxon>
    </lineage>
</organism>
<dbReference type="Proteomes" id="UP000299102">
    <property type="component" value="Unassembled WGS sequence"/>
</dbReference>
<dbReference type="AlphaFoldDB" id="A0A4C1UQA7"/>
<keyword evidence="2" id="KW-1185">Reference proteome</keyword>
<evidence type="ECO:0000313" key="2">
    <source>
        <dbReference type="Proteomes" id="UP000299102"/>
    </source>
</evidence>
<dbReference type="EMBL" id="BGZK01000209">
    <property type="protein sequence ID" value="GBP28615.1"/>
    <property type="molecule type" value="Genomic_DNA"/>
</dbReference>
<accession>A0A4C1UQA7</accession>
<name>A0A4C1UQA7_EUMVA</name>
<reference evidence="1 2" key="1">
    <citation type="journal article" date="2019" name="Commun. Biol.">
        <title>The bagworm genome reveals a unique fibroin gene that provides high tensile strength.</title>
        <authorList>
            <person name="Kono N."/>
            <person name="Nakamura H."/>
            <person name="Ohtoshi R."/>
            <person name="Tomita M."/>
            <person name="Numata K."/>
            <person name="Arakawa K."/>
        </authorList>
    </citation>
    <scope>NUCLEOTIDE SEQUENCE [LARGE SCALE GENOMIC DNA]</scope>
</reference>